<evidence type="ECO:0000313" key="4">
    <source>
        <dbReference type="WBParaSite" id="ASIM_0000733101-mRNA-1"/>
    </source>
</evidence>
<organism evidence="4">
    <name type="scientific">Anisakis simplex</name>
    <name type="common">Herring worm</name>
    <dbReference type="NCBI Taxonomy" id="6269"/>
    <lineage>
        <taxon>Eukaryota</taxon>
        <taxon>Metazoa</taxon>
        <taxon>Ecdysozoa</taxon>
        <taxon>Nematoda</taxon>
        <taxon>Chromadorea</taxon>
        <taxon>Rhabditida</taxon>
        <taxon>Spirurina</taxon>
        <taxon>Ascaridomorpha</taxon>
        <taxon>Ascaridoidea</taxon>
        <taxon>Anisakidae</taxon>
        <taxon>Anisakis</taxon>
        <taxon>Anisakis simplex complex</taxon>
    </lineage>
</organism>
<dbReference type="InterPro" id="IPR045056">
    <property type="entry name" value="Nop56/Nop58"/>
</dbReference>
<keyword evidence="3" id="KW-1185">Reference proteome</keyword>
<dbReference type="Proteomes" id="UP000267096">
    <property type="component" value="Unassembled WGS sequence"/>
</dbReference>
<dbReference type="GO" id="GO:0031428">
    <property type="term" value="C:box C/D methylation guide snoRNP complex"/>
    <property type="evidence" value="ECO:0007669"/>
    <property type="project" value="InterPro"/>
</dbReference>
<dbReference type="InterPro" id="IPR012974">
    <property type="entry name" value="NOP58/56_N"/>
</dbReference>
<dbReference type="GO" id="GO:0032040">
    <property type="term" value="C:small-subunit processome"/>
    <property type="evidence" value="ECO:0007669"/>
    <property type="project" value="InterPro"/>
</dbReference>
<dbReference type="WBParaSite" id="ASIM_0000733101-mRNA-1">
    <property type="protein sequence ID" value="ASIM_0000733101-mRNA-1"/>
    <property type="gene ID" value="ASIM_0000733101"/>
</dbReference>
<gene>
    <name evidence="2" type="ORF">ASIM_LOCUS7099</name>
</gene>
<evidence type="ECO:0000313" key="3">
    <source>
        <dbReference type="Proteomes" id="UP000267096"/>
    </source>
</evidence>
<dbReference type="AlphaFoldDB" id="A0A0M3JI66"/>
<proteinExistence type="predicted"/>
<dbReference type="PANTHER" id="PTHR10894">
    <property type="entry name" value="NUCLEOLAR PROTEIN 5 NUCLEOLAR PROTEIN NOP5 NOP58"/>
    <property type="match status" value="1"/>
</dbReference>
<reference evidence="2 3" key="2">
    <citation type="submission" date="2018-11" db="EMBL/GenBank/DDBJ databases">
        <authorList>
            <consortium name="Pathogen Informatics"/>
        </authorList>
    </citation>
    <scope>NUCLEOTIDE SEQUENCE [LARGE SCALE GENOMIC DNA]</scope>
</reference>
<protein>
    <submittedName>
        <fullName evidence="4">Uncharacterized NOP5 family protein (inferred by orthology to a C. elegans protein)</fullName>
    </submittedName>
</protein>
<name>A0A0M3JI66_ANISI</name>
<dbReference type="Pfam" id="PF08156">
    <property type="entry name" value="NOP5NT"/>
    <property type="match status" value="1"/>
</dbReference>
<evidence type="ECO:0000313" key="2">
    <source>
        <dbReference type="EMBL" id="VDK28521.1"/>
    </source>
</evidence>
<reference evidence="4" key="1">
    <citation type="submission" date="2017-02" db="UniProtKB">
        <authorList>
            <consortium name="WormBaseParasite"/>
        </authorList>
    </citation>
    <scope>IDENTIFICATION</scope>
</reference>
<dbReference type="EMBL" id="UYRR01016597">
    <property type="protein sequence ID" value="VDK28521.1"/>
    <property type="molecule type" value="Genomic_DNA"/>
</dbReference>
<accession>A0A0M3JI66</accession>
<dbReference type="GO" id="GO:0030515">
    <property type="term" value="F:snoRNA binding"/>
    <property type="evidence" value="ECO:0007669"/>
    <property type="project" value="InterPro"/>
</dbReference>
<evidence type="ECO:0000259" key="1">
    <source>
        <dbReference type="Pfam" id="PF08156"/>
    </source>
</evidence>
<feature type="domain" description="Nucleolar protein 58/56 N-terminal" evidence="1">
    <location>
        <begin position="7"/>
        <end position="66"/>
    </location>
</feature>
<dbReference type="PANTHER" id="PTHR10894:SF0">
    <property type="entry name" value="NUCLEOLAR PROTEIN 56"/>
    <property type="match status" value="1"/>
</dbReference>
<sequence length="124" mass="13659">MSDAPRYVLYEHAVGYALLRVKEFEDIGLMIPEVEESVADVQRFCSIVKLVAFEPFKNTEAALENCVVHQDLVNFLEANLGSKKKKGTVLGVNDGKLAGAICEVIDGIRCLYTGVVTEIVRGIR</sequence>
<dbReference type="OrthoDB" id="6780543at2759"/>